<dbReference type="InterPro" id="IPR054612">
    <property type="entry name" value="Phage_capsid-like_C"/>
</dbReference>
<dbReference type="InterPro" id="IPR024455">
    <property type="entry name" value="Phage_capsid"/>
</dbReference>
<dbReference type="SUPFAM" id="SSF56563">
    <property type="entry name" value="Major capsid protein gp5"/>
    <property type="match status" value="1"/>
</dbReference>
<sequence length="294" mass="30696">MAGIDVNRSTSGIVLTPEQSAEIWSAAEYASAVMQLAQKVDLPGSGVSVPIITGEPEADWVNETDEKPVSRPTFDNKIMTPYTAAVIVPFSNQFKRDKAGLYNEIVRKLPQALARKFDATVFGLQSGAPGSNFDTLGGAPQVGIGGDTYAGLVAADQSVAAGGGILNGWALSPQARGLLLGAVDSTGRPLFTGGVAEGNVPTLLGAPTAVTKGVYAAGADGAARLGFAGDWTSAHYGVVENIQLDISDQATITDGAEQLNLWQRNMFAVRVEFEVGFRVRDIAHFAQLTNATQA</sequence>
<accession>A0A975R1C0</accession>
<evidence type="ECO:0000313" key="4">
    <source>
        <dbReference type="Proteomes" id="UP000676885"/>
    </source>
</evidence>
<dbReference type="Proteomes" id="UP000676885">
    <property type="component" value="Chromosome"/>
</dbReference>
<reference evidence="3 4" key="1">
    <citation type="submission" date="2021-05" db="EMBL/GenBank/DDBJ databases">
        <title>Novel species in genus Arthrobacter.</title>
        <authorList>
            <person name="Zhang G."/>
        </authorList>
    </citation>
    <scope>NUCLEOTIDE SEQUENCE [LARGE SCALE GENOMIC DNA]</scope>
    <source>
        <strain evidence="4">zg-ZUI227</strain>
    </source>
</reference>
<dbReference type="Pfam" id="PF05065">
    <property type="entry name" value="Phage_capsid"/>
    <property type="match status" value="1"/>
</dbReference>
<feature type="domain" description="Phage capsid-like C-terminal" evidence="2">
    <location>
        <begin position="12"/>
        <end position="286"/>
    </location>
</feature>
<name>A0A975R1C0_9MICC</name>
<evidence type="ECO:0000256" key="1">
    <source>
        <dbReference type="ARBA" id="ARBA00004328"/>
    </source>
</evidence>
<organism evidence="3 4">
    <name type="scientific">Arthrobacter jiangjiafuii</name>
    <dbReference type="NCBI Taxonomy" id="2817475"/>
    <lineage>
        <taxon>Bacteria</taxon>
        <taxon>Bacillati</taxon>
        <taxon>Actinomycetota</taxon>
        <taxon>Actinomycetes</taxon>
        <taxon>Micrococcales</taxon>
        <taxon>Micrococcaceae</taxon>
        <taxon>Arthrobacter</taxon>
    </lineage>
</organism>
<evidence type="ECO:0000259" key="2">
    <source>
        <dbReference type="Pfam" id="PF05065"/>
    </source>
</evidence>
<protein>
    <submittedName>
        <fullName evidence="3">Phage major capsid protein</fullName>
    </submittedName>
</protein>
<dbReference type="Gene3D" id="3.30.2320.10">
    <property type="entry name" value="hypothetical protein PF0899 domain"/>
    <property type="match status" value="1"/>
</dbReference>
<dbReference type="AlphaFoldDB" id="A0A975R1C0"/>
<keyword evidence="4" id="KW-1185">Reference proteome</keyword>
<dbReference type="KEGG" id="ajg:KKR91_01170"/>
<proteinExistence type="predicted"/>
<dbReference type="Gene3D" id="3.30.2400.10">
    <property type="entry name" value="Major capsid protein gp5"/>
    <property type="match status" value="1"/>
</dbReference>
<dbReference type="EMBL" id="CP076022">
    <property type="protein sequence ID" value="QWC10294.1"/>
    <property type="molecule type" value="Genomic_DNA"/>
</dbReference>
<dbReference type="NCBIfam" id="TIGR01554">
    <property type="entry name" value="major_cap_HK97"/>
    <property type="match status" value="1"/>
</dbReference>
<evidence type="ECO:0000313" key="3">
    <source>
        <dbReference type="EMBL" id="QWC10294.1"/>
    </source>
</evidence>
<dbReference type="RefSeq" id="WP_210231514.1">
    <property type="nucleotide sequence ID" value="NZ_CP076022.1"/>
</dbReference>
<gene>
    <name evidence="3" type="ORF">KKR91_01170</name>
</gene>
<comment type="subcellular location">
    <subcellularLocation>
        <location evidence="1">Virion</location>
    </subcellularLocation>
</comment>